<evidence type="ECO:0000313" key="2">
    <source>
        <dbReference type="EMBL" id="KAF0711192.1"/>
    </source>
</evidence>
<accession>A0A6G0VVH4</accession>
<sequence length="210" mass="24497">MIHLSASKACIKLPRSIEDVLRNIGSHFSRSHSRQMKYKEFQEFFKVEIHKILSPCTTRWLSLKACVDRILEQYPALKEYFRLLHFEDPSKTLEQIYDTLNNSFTIVYLEFMSYILGILTSFNTLFQGTGSLLYLLKPEIEKLLKTVCLNFMTIGYIRNLVTIINVSPNATEYQLPINEIYIGVTATESITNLINSNEITKFYKSCQEFY</sequence>
<name>A0A6G0VVH4_APHCR</name>
<keyword evidence="1" id="KW-0812">Transmembrane</keyword>
<dbReference type="SUPFAM" id="SSF53098">
    <property type="entry name" value="Ribonuclease H-like"/>
    <property type="match status" value="1"/>
</dbReference>
<organism evidence="2 3">
    <name type="scientific">Aphis craccivora</name>
    <name type="common">Cowpea aphid</name>
    <dbReference type="NCBI Taxonomy" id="307492"/>
    <lineage>
        <taxon>Eukaryota</taxon>
        <taxon>Metazoa</taxon>
        <taxon>Ecdysozoa</taxon>
        <taxon>Arthropoda</taxon>
        <taxon>Hexapoda</taxon>
        <taxon>Insecta</taxon>
        <taxon>Pterygota</taxon>
        <taxon>Neoptera</taxon>
        <taxon>Paraneoptera</taxon>
        <taxon>Hemiptera</taxon>
        <taxon>Sternorrhyncha</taxon>
        <taxon>Aphidomorpha</taxon>
        <taxon>Aphidoidea</taxon>
        <taxon>Aphididae</taxon>
        <taxon>Aphidini</taxon>
        <taxon>Aphis</taxon>
        <taxon>Aphis</taxon>
    </lineage>
</organism>
<feature type="transmembrane region" description="Helical" evidence="1">
    <location>
        <begin position="111"/>
        <end position="136"/>
    </location>
</feature>
<comment type="caution">
    <text evidence="2">The sequence shown here is derived from an EMBL/GenBank/DDBJ whole genome shotgun (WGS) entry which is preliminary data.</text>
</comment>
<dbReference type="InterPro" id="IPR012337">
    <property type="entry name" value="RNaseH-like_sf"/>
</dbReference>
<dbReference type="OrthoDB" id="6159421at2759"/>
<dbReference type="Proteomes" id="UP000478052">
    <property type="component" value="Unassembled WGS sequence"/>
</dbReference>
<reference evidence="2 3" key="1">
    <citation type="submission" date="2019-08" db="EMBL/GenBank/DDBJ databases">
        <title>Whole genome of Aphis craccivora.</title>
        <authorList>
            <person name="Voronova N.V."/>
            <person name="Shulinski R.S."/>
            <person name="Bandarenka Y.V."/>
            <person name="Zhorov D.G."/>
            <person name="Warner D."/>
        </authorList>
    </citation>
    <scope>NUCLEOTIDE SEQUENCE [LARGE SCALE GENOMIC DNA]</scope>
    <source>
        <strain evidence="2">180601</strain>
        <tissue evidence="2">Whole Body</tissue>
    </source>
</reference>
<protein>
    <submittedName>
        <fullName evidence="2">Dimer Tnp hAT domain-containing protein</fullName>
    </submittedName>
</protein>
<evidence type="ECO:0000313" key="3">
    <source>
        <dbReference type="Proteomes" id="UP000478052"/>
    </source>
</evidence>
<dbReference type="PANTHER" id="PTHR37162:SF1">
    <property type="entry name" value="BED-TYPE DOMAIN-CONTAINING PROTEIN"/>
    <property type="match status" value="1"/>
</dbReference>
<proteinExistence type="predicted"/>
<evidence type="ECO:0000256" key="1">
    <source>
        <dbReference type="SAM" id="Phobius"/>
    </source>
</evidence>
<keyword evidence="3" id="KW-1185">Reference proteome</keyword>
<dbReference type="AlphaFoldDB" id="A0A6G0VVH4"/>
<keyword evidence="1" id="KW-1133">Transmembrane helix</keyword>
<keyword evidence="1" id="KW-0472">Membrane</keyword>
<dbReference type="EMBL" id="VUJU01011358">
    <property type="protein sequence ID" value="KAF0711192.1"/>
    <property type="molecule type" value="Genomic_DNA"/>
</dbReference>
<gene>
    <name evidence="2" type="ORF">FWK35_00032650</name>
</gene>
<dbReference type="PANTHER" id="PTHR37162">
    <property type="entry name" value="HAT FAMILY DIMERISATION DOMAINCONTAINING PROTEIN-RELATED"/>
    <property type="match status" value="1"/>
</dbReference>